<reference evidence="2" key="2">
    <citation type="submission" date="2015-01" db="EMBL/GenBank/DDBJ databases">
        <title>Evolutionary Origins and Diversification of the Mycorrhizal Mutualists.</title>
        <authorList>
            <consortium name="DOE Joint Genome Institute"/>
            <consortium name="Mycorrhizal Genomics Consortium"/>
            <person name="Kohler A."/>
            <person name="Kuo A."/>
            <person name="Nagy L.G."/>
            <person name="Floudas D."/>
            <person name="Copeland A."/>
            <person name="Barry K.W."/>
            <person name="Cichocki N."/>
            <person name="Veneault-Fourrey C."/>
            <person name="LaButti K."/>
            <person name="Lindquist E.A."/>
            <person name="Lipzen A."/>
            <person name="Lundell T."/>
            <person name="Morin E."/>
            <person name="Murat C."/>
            <person name="Riley R."/>
            <person name="Ohm R."/>
            <person name="Sun H."/>
            <person name="Tunlid A."/>
            <person name="Henrissat B."/>
            <person name="Grigoriev I.V."/>
            <person name="Hibbett D.S."/>
            <person name="Martin F."/>
        </authorList>
    </citation>
    <scope>NUCLEOTIDE SEQUENCE [LARGE SCALE GENOMIC DNA]</scope>
    <source>
        <strain evidence="2">F 1598</strain>
    </source>
</reference>
<proteinExistence type="predicted"/>
<accession>A0A0C3G9M8</accession>
<evidence type="ECO:0000313" key="2">
    <source>
        <dbReference type="Proteomes" id="UP000054166"/>
    </source>
</evidence>
<dbReference type="EMBL" id="KN832979">
    <property type="protein sequence ID" value="KIM87331.1"/>
    <property type="molecule type" value="Genomic_DNA"/>
</dbReference>
<organism evidence="1 2">
    <name type="scientific">Piloderma croceum (strain F 1598)</name>
    <dbReference type="NCBI Taxonomy" id="765440"/>
    <lineage>
        <taxon>Eukaryota</taxon>
        <taxon>Fungi</taxon>
        <taxon>Dikarya</taxon>
        <taxon>Basidiomycota</taxon>
        <taxon>Agaricomycotina</taxon>
        <taxon>Agaricomycetes</taxon>
        <taxon>Agaricomycetidae</taxon>
        <taxon>Atheliales</taxon>
        <taxon>Atheliaceae</taxon>
        <taxon>Piloderma</taxon>
    </lineage>
</organism>
<dbReference type="InParanoid" id="A0A0C3G9M8"/>
<reference evidence="1 2" key="1">
    <citation type="submission" date="2014-04" db="EMBL/GenBank/DDBJ databases">
        <authorList>
            <consortium name="DOE Joint Genome Institute"/>
            <person name="Kuo A."/>
            <person name="Tarkka M."/>
            <person name="Buscot F."/>
            <person name="Kohler A."/>
            <person name="Nagy L.G."/>
            <person name="Floudas D."/>
            <person name="Copeland A."/>
            <person name="Barry K.W."/>
            <person name="Cichocki N."/>
            <person name="Veneault-Fourrey C."/>
            <person name="LaButti K."/>
            <person name="Lindquist E.A."/>
            <person name="Lipzen A."/>
            <person name="Lundell T."/>
            <person name="Morin E."/>
            <person name="Murat C."/>
            <person name="Sun H."/>
            <person name="Tunlid A."/>
            <person name="Henrissat B."/>
            <person name="Grigoriev I.V."/>
            <person name="Hibbett D.S."/>
            <person name="Martin F."/>
            <person name="Nordberg H.P."/>
            <person name="Cantor M.N."/>
            <person name="Hua S.X."/>
        </authorList>
    </citation>
    <scope>NUCLEOTIDE SEQUENCE [LARGE SCALE GENOMIC DNA]</scope>
    <source>
        <strain evidence="1 2">F 1598</strain>
    </source>
</reference>
<dbReference type="Proteomes" id="UP000054166">
    <property type="component" value="Unassembled WGS sequence"/>
</dbReference>
<protein>
    <submittedName>
        <fullName evidence="1">Uncharacterized protein</fullName>
    </submittedName>
</protein>
<sequence length="107" mass="12757">MVLRCAGLTHFVWYSISYLLRYSVLQGERFILWLFENIGVAGSQSHQSNDLSCFVYKRGCMCRYTCRRMRRMAWGARCWYDLVQESTIYSIEPEREKTQSNLFNCRA</sequence>
<dbReference type="AlphaFoldDB" id="A0A0C3G9M8"/>
<dbReference type="HOGENOM" id="CLU_2210956_0_0_1"/>
<gene>
    <name evidence="1" type="ORF">PILCRDRAFT_272359</name>
</gene>
<evidence type="ECO:0000313" key="1">
    <source>
        <dbReference type="EMBL" id="KIM87331.1"/>
    </source>
</evidence>
<name>A0A0C3G9M8_PILCF</name>
<keyword evidence="2" id="KW-1185">Reference proteome</keyword>